<dbReference type="InterPro" id="IPR041443">
    <property type="entry name" value="Exop_C"/>
</dbReference>
<feature type="non-terminal residue" evidence="2">
    <location>
        <position position="1"/>
    </location>
</feature>
<name>A0ABW3MKE7_9PSEU</name>
<proteinExistence type="predicted"/>
<sequence>GGGGNATEDLALYDRADQAPWKTYIGSPENWGGTELGDAHTASHANINVVPTDVNVQGDGLKVTWTGTGAGQVYVQNPGGGTDLRGYVNTQGALEFDVVVNQPPAARTVISTHCTYPCQGETVATKLFTGLPVGQKATVKIPVQCFVDKGLDPEIVNTPFLVYTEGAFQASFANIRWVPKGANDPDAQKCSDLVD</sequence>
<organism evidence="2 3">
    <name type="scientific">Kibdelosporangium lantanae</name>
    <dbReference type="NCBI Taxonomy" id="1497396"/>
    <lineage>
        <taxon>Bacteria</taxon>
        <taxon>Bacillati</taxon>
        <taxon>Actinomycetota</taxon>
        <taxon>Actinomycetes</taxon>
        <taxon>Pseudonocardiales</taxon>
        <taxon>Pseudonocardiaceae</taxon>
        <taxon>Kibdelosporangium</taxon>
    </lineage>
</organism>
<evidence type="ECO:0000259" key="1">
    <source>
        <dbReference type="Pfam" id="PF18559"/>
    </source>
</evidence>
<dbReference type="Gene3D" id="2.60.120.430">
    <property type="entry name" value="Galactose-binding lectin"/>
    <property type="match status" value="1"/>
</dbReference>
<dbReference type="EMBL" id="JBHTIS010002576">
    <property type="protein sequence ID" value="MFD1050054.1"/>
    <property type="molecule type" value="Genomic_DNA"/>
</dbReference>
<dbReference type="Pfam" id="PF18559">
    <property type="entry name" value="Exop_C"/>
    <property type="match status" value="1"/>
</dbReference>
<dbReference type="Proteomes" id="UP001597045">
    <property type="component" value="Unassembled WGS sequence"/>
</dbReference>
<keyword evidence="3" id="KW-1185">Reference proteome</keyword>
<feature type="domain" description="ExoP galactose-binding-like" evidence="1">
    <location>
        <begin position="19"/>
        <end position="177"/>
    </location>
</feature>
<keyword evidence="2" id="KW-0378">Hydrolase</keyword>
<evidence type="ECO:0000313" key="2">
    <source>
        <dbReference type="EMBL" id="MFD1050054.1"/>
    </source>
</evidence>
<accession>A0ABW3MKE7</accession>
<evidence type="ECO:0000313" key="3">
    <source>
        <dbReference type="Proteomes" id="UP001597045"/>
    </source>
</evidence>
<gene>
    <name evidence="2" type="ORF">ACFQ1S_33260</name>
</gene>
<reference evidence="3" key="1">
    <citation type="journal article" date="2019" name="Int. J. Syst. Evol. Microbiol.">
        <title>The Global Catalogue of Microorganisms (GCM) 10K type strain sequencing project: providing services to taxonomists for standard genome sequencing and annotation.</title>
        <authorList>
            <consortium name="The Broad Institute Genomics Platform"/>
            <consortium name="The Broad Institute Genome Sequencing Center for Infectious Disease"/>
            <person name="Wu L."/>
            <person name="Ma J."/>
        </authorList>
    </citation>
    <scope>NUCLEOTIDE SEQUENCE [LARGE SCALE GENOMIC DNA]</scope>
    <source>
        <strain evidence="3">JCM 31486</strain>
    </source>
</reference>
<protein>
    <submittedName>
        <fullName evidence="2">Glycoside hydrolase</fullName>
    </submittedName>
</protein>
<comment type="caution">
    <text evidence="2">The sequence shown here is derived from an EMBL/GenBank/DDBJ whole genome shotgun (WGS) entry which is preliminary data.</text>
</comment>
<dbReference type="GO" id="GO:0016787">
    <property type="term" value="F:hydrolase activity"/>
    <property type="evidence" value="ECO:0007669"/>
    <property type="project" value="UniProtKB-KW"/>
</dbReference>